<organism evidence="1 2">
    <name type="scientific">Oidiodendron maius (strain Zn)</name>
    <dbReference type="NCBI Taxonomy" id="913774"/>
    <lineage>
        <taxon>Eukaryota</taxon>
        <taxon>Fungi</taxon>
        <taxon>Dikarya</taxon>
        <taxon>Ascomycota</taxon>
        <taxon>Pezizomycotina</taxon>
        <taxon>Leotiomycetes</taxon>
        <taxon>Leotiomycetes incertae sedis</taxon>
        <taxon>Myxotrichaceae</taxon>
        <taxon>Oidiodendron</taxon>
    </lineage>
</organism>
<dbReference type="EMBL" id="KN832887">
    <property type="protein sequence ID" value="KIM95175.1"/>
    <property type="molecule type" value="Genomic_DNA"/>
</dbReference>
<dbReference type="InParanoid" id="A0A0C3GGA3"/>
<evidence type="ECO:0000313" key="1">
    <source>
        <dbReference type="EMBL" id="KIM95175.1"/>
    </source>
</evidence>
<proteinExistence type="predicted"/>
<keyword evidence="2" id="KW-1185">Reference proteome</keyword>
<dbReference type="AlphaFoldDB" id="A0A0C3GGA3"/>
<reference evidence="1 2" key="1">
    <citation type="submission" date="2014-04" db="EMBL/GenBank/DDBJ databases">
        <authorList>
            <consortium name="DOE Joint Genome Institute"/>
            <person name="Kuo A."/>
            <person name="Martino E."/>
            <person name="Perotto S."/>
            <person name="Kohler A."/>
            <person name="Nagy L.G."/>
            <person name="Floudas D."/>
            <person name="Copeland A."/>
            <person name="Barry K.W."/>
            <person name="Cichocki N."/>
            <person name="Veneault-Fourrey C."/>
            <person name="LaButti K."/>
            <person name="Lindquist E.A."/>
            <person name="Lipzen A."/>
            <person name="Lundell T."/>
            <person name="Morin E."/>
            <person name="Murat C."/>
            <person name="Sun H."/>
            <person name="Tunlid A."/>
            <person name="Henrissat B."/>
            <person name="Grigoriev I.V."/>
            <person name="Hibbett D.S."/>
            <person name="Martin F."/>
            <person name="Nordberg H.P."/>
            <person name="Cantor M.N."/>
            <person name="Hua S.X."/>
        </authorList>
    </citation>
    <scope>NUCLEOTIDE SEQUENCE [LARGE SCALE GENOMIC DNA]</scope>
    <source>
        <strain evidence="1 2">Zn</strain>
    </source>
</reference>
<dbReference type="HOGENOM" id="CLU_1034772_0_0_1"/>
<evidence type="ECO:0000313" key="2">
    <source>
        <dbReference type="Proteomes" id="UP000054321"/>
    </source>
</evidence>
<name>A0A0C3GGA3_OIDMZ</name>
<sequence length="269" mass="29710">MEEECIEGEWKECSRGVNDRIPVRIGSLSSCRPPISNSCSRKFLWRGSTSEALGDAGISDDRALGLERCRLCLSNCLRRLRPLGEVDSAMRWSALTVVYEEHQSVKLGGVTINTQPLLTLTRLFGFNGFGGKMDSCRAQAQGSAAWDEVFGNGLRVDRGIVRNRKSCTIGKLALLKIAMAPFHSVRRLLLWGLETVAPLDWALESVCAPRLWCFDLPDGVAARTTPYEEDDGRGSTPVDQREGELDISTVRAFVQGRETSQTMLSGGRR</sequence>
<accession>A0A0C3GGA3</accession>
<protein>
    <submittedName>
        <fullName evidence="1">Uncharacterized protein</fullName>
    </submittedName>
</protein>
<dbReference type="Proteomes" id="UP000054321">
    <property type="component" value="Unassembled WGS sequence"/>
</dbReference>
<reference evidence="2" key="2">
    <citation type="submission" date="2015-01" db="EMBL/GenBank/DDBJ databases">
        <title>Evolutionary Origins and Diversification of the Mycorrhizal Mutualists.</title>
        <authorList>
            <consortium name="DOE Joint Genome Institute"/>
            <consortium name="Mycorrhizal Genomics Consortium"/>
            <person name="Kohler A."/>
            <person name="Kuo A."/>
            <person name="Nagy L.G."/>
            <person name="Floudas D."/>
            <person name="Copeland A."/>
            <person name="Barry K.W."/>
            <person name="Cichocki N."/>
            <person name="Veneault-Fourrey C."/>
            <person name="LaButti K."/>
            <person name="Lindquist E.A."/>
            <person name="Lipzen A."/>
            <person name="Lundell T."/>
            <person name="Morin E."/>
            <person name="Murat C."/>
            <person name="Riley R."/>
            <person name="Ohm R."/>
            <person name="Sun H."/>
            <person name="Tunlid A."/>
            <person name="Henrissat B."/>
            <person name="Grigoriev I.V."/>
            <person name="Hibbett D.S."/>
            <person name="Martin F."/>
        </authorList>
    </citation>
    <scope>NUCLEOTIDE SEQUENCE [LARGE SCALE GENOMIC DNA]</scope>
    <source>
        <strain evidence="2">Zn</strain>
    </source>
</reference>
<gene>
    <name evidence="1" type="ORF">OIDMADRAFT_183789</name>
</gene>